<dbReference type="AlphaFoldDB" id="W2QL05"/>
<evidence type="ECO:0000313" key="1">
    <source>
        <dbReference type="EMBL" id="ETN13847.1"/>
    </source>
</evidence>
<evidence type="ECO:0000313" key="2">
    <source>
        <dbReference type="Proteomes" id="UP000018817"/>
    </source>
</evidence>
<gene>
    <name evidence="1" type="ORF">PPTG_22258</name>
</gene>
<protein>
    <submittedName>
        <fullName evidence="1">Uncharacterized protein</fullName>
    </submittedName>
</protein>
<dbReference type="EMBL" id="KI669574">
    <property type="protein sequence ID" value="ETN13847.1"/>
    <property type="molecule type" value="Genomic_DNA"/>
</dbReference>
<accession>W2QL05</accession>
<dbReference type="OrthoDB" id="129622at2759"/>
<reference evidence="2" key="1">
    <citation type="submission" date="2011-12" db="EMBL/GenBank/DDBJ databases">
        <authorList>
            <consortium name="The Broad Institute Genome Sequencing Platform"/>
            <person name="Russ C."/>
            <person name="Tyler B."/>
            <person name="Panabieres F."/>
            <person name="Shan W."/>
            <person name="Tripathy S."/>
            <person name="Grunwald N."/>
            <person name="Machado M."/>
            <person name="Young S.K."/>
            <person name="Zeng Q."/>
            <person name="Gargeya S."/>
            <person name="Fitzgerald M."/>
            <person name="Haas B."/>
            <person name="Abouelleil A."/>
            <person name="Alvarado L."/>
            <person name="Arachchi H.M."/>
            <person name="Berlin A."/>
            <person name="Chapman S.B."/>
            <person name="Gearin G."/>
            <person name="Goldberg J."/>
            <person name="Griggs A."/>
            <person name="Gujja S."/>
            <person name="Hansen M."/>
            <person name="Heiman D."/>
            <person name="Howarth C."/>
            <person name="Larimer J."/>
            <person name="Lui A."/>
            <person name="MacDonald P.J.P."/>
            <person name="McCowen C."/>
            <person name="Montmayeur A."/>
            <person name="Murphy C."/>
            <person name="Neiman D."/>
            <person name="Pearson M."/>
            <person name="Priest M."/>
            <person name="Roberts A."/>
            <person name="Saif S."/>
            <person name="Shea T."/>
            <person name="Sisk P."/>
            <person name="Stolte C."/>
            <person name="Sykes S."/>
            <person name="Wortman J."/>
            <person name="Nusbaum C."/>
            <person name="Birren B."/>
        </authorList>
    </citation>
    <scope>NUCLEOTIDE SEQUENCE [LARGE SCALE GENOMIC DNA]</scope>
    <source>
        <strain evidence="2">INRA-310</strain>
    </source>
</reference>
<dbReference type="RefSeq" id="XP_008901089.1">
    <property type="nucleotide sequence ID" value="XM_008902841.1"/>
</dbReference>
<reference evidence="1 2" key="2">
    <citation type="submission" date="2013-11" db="EMBL/GenBank/DDBJ databases">
        <title>The Genome Sequence of Phytophthora parasitica INRA-310.</title>
        <authorList>
            <consortium name="The Broad Institute Genomics Platform"/>
            <person name="Russ C."/>
            <person name="Tyler B."/>
            <person name="Panabieres F."/>
            <person name="Shan W."/>
            <person name="Tripathy S."/>
            <person name="Grunwald N."/>
            <person name="Machado M."/>
            <person name="Johnson C.S."/>
            <person name="Arredondo F."/>
            <person name="Hong C."/>
            <person name="Coffey M."/>
            <person name="Young S.K."/>
            <person name="Zeng Q."/>
            <person name="Gargeya S."/>
            <person name="Fitzgerald M."/>
            <person name="Abouelleil A."/>
            <person name="Alvarado L."/>
            <person name="Chapman S.B."/>
            <person name="Gainer-Dewar J."/>
            <person name="Goldberg J."/>
            <person name="Griggs A."/>
            <person name="Gujja S."/>
            <person name="Hansen M."/>
            <person name="Howarth C."/>
            <person name="Imamovic A."/>
            <person name="Ireland A."/>
            <person name="Larimer J."/>
            <person name="McCowan C."/>
            <person name="Murphy C."/>
            <person name="Pearson M."/>
            <person name="Poon T.W."/>
            <person name="Priest M."/>
            <person name="Roberts A."/>
            <person name="Saif S."/>
            <person name="Shea T."/>
            <person name="Sykes S."/>
            <person name="Wortman J."/>
            <person name="Nusbaum C."/>
            <person name="Birren B."/>
        </authorList>
    </citation>
    <scope>NUCLEOTIDE SEQUENCE [LARGE SCALE GENOMIC DNA]</scope>
    <source>
        <strain evidence="1 2">INRA-310</strain>
    </source>
</reference>
<sequence>MDCTYKTNKFDLPLLNVISLTGMDTVIRSRESFRMIETKR</sequence>
<dbReference type="GeneID" id="20190857"/>
<proteinExistence type="predicted"/>
<dbReference type="Proteomes" id="UP000018817">
    <property type="component" value="Unassembled WGS sequence"/>
</dbReference>
<dbReference type="VEuPathDB" id="FungiDB:PPTG_22258"/>
<name>W2QL05_PHYN3</name>
<organism evidence="1 2">
    <name type="scientific">Phytophthora nicotianae (strain INRA-310)</name>
    <name type="common">Phytophthora parasitica</name>
    <dbReference type="NCBI Taxonomy" id="761204"/>
    <lineage>
        <taxon>Eukaryota</taxon>
        <taxon>Sar</taxon>
        <taxon>Stramenopiles</taxon>
        <taxon>Oomycota</taxon>
        <taxon>Peronosporomycetes</taxon>
        <taxon>Peronosporales</taxon>
        <taxon>Peronosporaceae</taxon>
        <taxon>Phytophthora</taxon>
    </lineage>
</organism>